<proteinExistence type="predicted"/>
<accession>A0A8H4RD12</accession>
<name>A0A8H4RD12_9HELO</name>
<dbReference type="Proteomes" id="UP000566819">
    <property type="component" value="Unassembled WGS sequence"/>
</dbReference>
<organism evidence="2 3">
    <name type="scientific">Cudoniella acicularis</name>
    <dbReference type="NCBI Taxonomy" id="354080"/>
    <lineage>
        <taxon>Eukaryota</taxon>
        <taxon>Fungi</taxon>
        <taxon>Dikarya</taxon>
        <taxon>Ascomycota</taxon>
        <taxon>Pezizomycotina</taxon>
        <taxon>Leotiomycetes</taxon>
        <taxon>Helotiales</taxon>
        <taxon>Tricladiaceae</taxon>
        <taxon>Cudoniella</taxon>
    </lineage>
</organism>
<dbReference type="InterPro" id="IPR052895">
    <property type="entry name" value="HetReg/Transcr_Mod"/>
</dbReference>
<feature type="domain" description="Heterokaryon incompatibility" evidence="1">
    <location>
        <begin position="85"/>
        <end position="241"/>
    </location>
</feature>
<sequence length="634" mass="72907">MEYDTKRSLENIRDKGPSPLSSMLVEIQAHKEVGKKSGWIESLECLKSTELPSKVCFKNQERLVTKQEPKFLRRETINAIENRDFVAVSYPWEPSSTSPRDIAIGGYQIESSTSKDLKRSEVRDIVLDRVIKYTKHCPSNSLFWIDKECIDQDDPRSQADAIQSMDQVYGCSKYPVGLLSVYIKWPEDIDLLVAILNEDFTTNGYRELSRGLVSGRSKEALDLLHLLASDKWWDRAWIFQEEYCSTTRMKLLIPHCQSLEGQKRNAGATLGNIPGEICFSVVEFRKRATEFCLFYRRYQPRQKEVCRSIIERVERYTLTLPDKTNRVRRAMSPFIYSGISNRGIKDPSDLLPIAANCCEYSTRLDSIALHKWEYSLSLAILTQYFLNGEIIWNDRKNGLDDLRYNVFDFLKKKSFNKFDHPFQDKELSGIKNCRFHDVTLSQEGVKTTGQLWKLGKVIDSGKVKRTASNCLRTDSQPQILLKQLAKELRLGKHGQRYESLASYIDNYSFEDSKDGGQYKALMVNALCEAIHEGKSLRLGLAYSRPNTPAINKMEHRSYCAVFISSGNRGWQEKRPSYIFTSYGSQKYVSLEVELDGSTKNNKPRLITKGWVNGLCLSNEHHDQQVLFLWPPSLA</sequence>
<protein>
    <recommendedName>
        <fullName evidence="1">Heterokaryon incompatibility domain-containing protein</fullName>
    </recommendedName>
</protein>
<comment type="caution">
    <text evidence="2">The sequence shown here is derived from an EMBL/GenBank/DDBJ whole genome shotgun (WGS) entry which is preliminary data.</text>
</comment>
<gene>
    <name evidence="2" type="ORF">G7Y89_g12206</name>
</gene>
<dbReference type="EMBL" id="JAAMPI010001255">
    <property type="protein sequence ID" value="KAF4625957.1"/>
    <property type="molecule type" value="Genomic_DNA"/>
</dbReference>
<evidence type="ECO:0000259" key="1">
    <source>
        <dbReference type="Pfam" id="PF06985"/>
    </source>
</evidence>
<reference evidence="2 3" key="1">
    <citation type="submission" date="2020-03" db="EMBL/GenBank/DDBJ databases">
        <title>Draft Genome Sequence of Cudoniella acicularis.</title>
        <authorList>
            <person name="Buettner E."/>
            <person name="Kellner H."/>
        </authorList>
    </citation>
    <scope>NUCLEOTIDE SEQUENCE [LARGE SCALE GENOMIC DNA]</scope>
    <source>
        <strain evidence="2 3">DSM 108380</strain>
    </source>
</reference>
<dbReference type="OrthoDB" id="3565361at2759"/>
<keyword evidence="3" id="KW-1185">Reference proteome</keyword>
<evidence type="ECO:0000313" key="3">
    <source>
        <dbReference type="Proteomes" id="UP000566819"/>
    </source>
</evidence>
<dbReference type="InterPro" id="IPR010730">
    <property type="entry name" value="HET"/>
</dbReference>
<dbReference type="AlphaFoldDB" id="A0A8H4RD12"/>
<dbReference type="Pfam" id="PF06985">
    <property type="entry name" value="HET"/>
    <property type="match status" value="1"/>
</dbReference>
<evidence type="ECO:0000313" key="2">
    <source>
        <dbReference type="EMBL" id="KAF4625957.1"/>
    </source>
</evidence>
<dbReference type="PANTHER" id="PTHR24148">
    <property type="entry name" value="ANKYRIN REPEAT DOMAIN-CONTAINING PROTEIN 39 HOMOLOG-RELATED"/>
    <property type="match status" value="1"/>
</dbReference>
<dbReference type="PANTHER" id="PTHR24148:SF64">
    <property type="entry name" value="HETEROKARYON INCOMPATIBILITY DOMAIN-CONTAINING PROTEIN"/>
    <property type="match status" value="1"/>
</dbReference>